<evidence type="ECO:0000313" key="9">
    <source>
        <dbReference type="Proteomes" id="UP001501676"/>
    </source>
</evidence>
<dbReference type="PIRSF" id="PIRSF006648">
    <property type="entry name" value="DrrB"/>
    <property type="match status" value="1"/>
</dbReference>
<gene>
    <name evidence="8" type="ORF">GCM10020369_67500</name>
</gene>
<comment type="caution">
    <text evidence="8">The sequence shown here is derived from an EMBL/GenBank/DDBJ whole genome shotgun (WGS) entry which is preliminary data.</text>
</comment>
<comment type="subcellular location">
    <subcellularLocation>
        <location evidence="6">Cell membrane</location>
        <topology evidence="6">Multi-pass membrane protein</topology>
    </subcellularLocation>
    <subcellularLocation>
        <location evidence="1">Membrane</location>
        <topology evidence="1">Multi-pass membrane protein</topology>
    </subcellularLocation>
</comment>
<dbReference type="PANTHER" id="PTHR43229:SF2">
    <property type="entry name" value="NODULATION PROTEIN J"/>
    <property type="match status" value="1"/>
</dbReference>
<evidence type="ECO:0000256" key="2">
    <source>
        <dbReference type="ARBA" id="ARBA00022692"/>
    </source>
</evidence>
<feature type="transmembrane region" description="Helical" evidence="6">
    <location>
        <begin position="144"/>
        <end position="168"/>
    </location>
</feature>
<dbReference type="InterPro" id="IPR000412">
    <property type="entry name" value="ABC_2_transport"/>
</dbReference>
<keyword evidence="6" id="KW-1003">Cell membrane</keyword>
<evidence type="ECO:0000256" key="6">
    <source>
        <dbReference type="RuleBase" id="RU361157"/>
    </source>
</evidence>
<dbReference type="InterPro" id="IPR047817">
    <property type="entry name" value="ABC2_TM_bact-type"/>
</dbReference>
<dbReference type="InterPro" id="IPR051784">
    <property type="entry name" value="Nod_factor_ABC_transporter"/>
</dbReference>
<dbReference type="EMBL" id="BAAAYN010000047">
    <property type="protein sequence ID" value="GAA3395209.1"/>
    <property type="molecule type" value="Genomic_DNA"/>
</dbReference>
<organism evidence="8 9">
    <name type="scientific">Cryptosporangium minutisporangium</name>
    <dbReference type="NCBI Taxonomy" id="113569"/>
    <lineage>
        <taxon>Bacteria</taxon>
        <taxon>Bacillati</taxon>
        <taxon>Actinomycetota</taxon>
        <taxon>Actinomycetes</taxon>
        <taxon>Cryptosporangiales</taxon>
        <taxon>Cryptosporangiaceae</taxon>
        <taxon>Cryptosporangium</taxon>
    </lineage>
</organism>
<feature type="transmembrane region" description="Helical" evidence="6">
    <location>
        <begin position="230"/>
        <end position="252"/>
    </location>
</feature>
<feature type="transmembrane region" description="Helical" evidence="6">
    <location>
        <begin position="27"/>
        <end position="47"/>
    </location>
</feature>
<evidence type="ECO:0000256" key="1">
    <source>
        <dbReference type="ARBA" id="ARBA00004141"/>
    </source>
</evidence>
<dbReference type="Pfam" id="PF01061">
    <property type="entry name" value="ABC2_membrane"/>
    <property type="match status" value="1"/>
</dbReference>
<keyword evidence="3 6" id="KW-1133">Transmembrane helix</keyword>
<dbReference type="InterPro" id="IPR013525">
    <property type="entry name" value="ABC2_TM"/>
</dbReference>
<sequence>MSTLTSALADSRTMSQRALRHTLRDPIWLGASIATPTLFLLLFRYFFGNAIAAGSGSGTYADYVMPGILVIAVGATAGATAVSVTADGAKGIINRFRTMAIARTSVLTGHAVANVVRTLLSVALVLAIGVLIGFRPTATAGEWLAVAGLVVLLSAAVSWLAIGIGLAFTTPESSSSMATLIQFLPFLGSTFVPTDSMSSGVRWFAAHQPFTPIIETLRGLLMGDAIGTQAWWALGWCGGLALAGYVGARWLFSRAVR</sequence>
<evidence type="ECO:0000256" key="4">
    <source>
        <dbReference type="ARBA" id="ARBA00023136"/>
    </source>
</evidence>
<dbReference type="RefSeq" id="WP_345732312.1">
    <property type="nucleotide sequence ID" value="NZ_BAAAYN010000047.1"/>
</dbReference>
<keyword evidence="2 6" id="KW-0812">Transmembrane</keyword>
<evidence type="ECO:0000256" key="5">
    <source>
        <dbReference type="ARBA" id="ARBA00023251"/>
    </source>
</evidence>
<feature type="transmembrane region" description="Helical" evidence="6">
    <location>
        <begin position="107"/>
        <end position="132"/>
    </location>
</feature>
<dbReference type="PANTHER" id="PTHR43229">
    <property type="entry name" value="NODULATION PROTEIN J"/>
    <property type="match status" value="1"/>
</dbReference>
<keyword evidence="4 6" id="KW-0472">Membrane</keyword>
<feature type="domain" description="ABC transmembrane type-2" evidence="7">
    <location>
        <begin position="27"/>
        <end position="255"/>
    </location>
</feature>
<evidence type="ECO:0000256" key="3">
    <source>
        <dbReference type="ARBA" id="ARBA00022989"/>
    </source>
</evidence>
<keyword evidence="5" id="KW-0046">Antibiotic resistance</keyword>
<evidence type="ECO:0000259" key="7">
    <source>
        <dbReference type="PROSITE" id="PS51012"/>
    </source>
</evidence>
<keyword evidence="6" id="KW-0813">Transport</keyword>
<dbReference type="PROSITE" id="PS51012">
    <property type="entry name" value="ABC_TM2"/>
    <property type="match status" value="1"/>
</dbReference>
<reference evidence="9" key="1">
    <citation type="journal article" date="2019" name="Int. J. Syst. Evol. Microbiol.">
        <title>The Global Catalogue of Microorganisms (GCM) 10K type strain sequencing project: providing services to taxonomists for standard genome sequencing and annotation.</title>
        <authorList>
            <consortium name="The Broad Institute Genomics Platform"/>
            <consortium name="The Broad Institute Genome Sequencing Center for Infectious Disease"/>
            <person name="Wu L."/>
            <person name="Ma J."/>
        </authorList>
    </citation>
    <scope>NUCLEOTIDE SEQUENCE [LARGE SCALE GENOMIC DNA]</scope>
    <source>
        <strain evidence="9">JCM 9458</strain>
    </source>
</reference>
<feature type="transmembrane region" description="Helical" evidence="6">
    <location>
        <begin position="175"/>
        <end position="194"/>
    </location>
</feature>
<keyword evidence="9" id="KW-1185">Reference proteome</keyword>
<proteinExistence type="inferred from homology"/>
<accession>A0ABP6T9X2</accession>
<dbReference type="Proteomes" id="UP001501676">
    <property type="component" value="Unassembled WGS sequence"/>
</dbReference>
<evidence type="ECO:0000313" key="8">
    <source>
        <dbReference type="EMBL" id="GAA3395209.1"/>
    </source>
</evidence>
<feature type="transmembrane region" description="Helical" evidence="6">
    <location>
        <begin position="67"/>
        <end position="86"/>
    </location>
</feature>
<name>A0ABP6T9X2_9ACTN</name>
<comment type="similarity">
    <text evidence="6">Belongs to the ABC-2 integral membrane protein family.</text>
</comment>
<protein>
    <recommendedName>
        <fullName evidence="6">Transport permease protein</fullName>
    </recommendedName>
</protein>